<evidence type="ECO:0000313" key="5">
    <source>
        <dbReference type="EMBL" id="MDK4307329.1"/>
    </source>
</evidence>
<dbReference type="HAMAP" id="MF_01385">
    <property type="entry name" value="UreF"/>
    <property type="match status" value="1"/>
</dbReference>
<evidence type="ECO:0000256" key="1">
    <source>
        <dbReference type="ARBA" id="ARBA00022988"/>
    </source>
</evidence>
<dbReference type="Gene3D" id="1.10.4190.10">
    <property type="entry name" value="Urease accessory protein UreF"/>
    <property type="match status" value="1"/>
</dbReference>
<accession>A0AAP4BQ74</accession>
<dbReference type="RefSeq" id="WP_023019235.1">
    <property type="nucleotide sequence ID" value="NZ_CP051667.1"/>
</dbReference>
<comment type="subunit">
    <text evidence="3">UreD, UreF and UreG form a complex that acts as a GTP-hydrolysis-dependent molecular chaperone, activating the urease apoprotein by helping to assemble the nickel containing metallocenter of UreC. The UreE protein probably delivers the nickel.</text>
</comment>
<dbReference type="InterPro" id="IPR002639">
    <property type="entry name" value="UreF"/>
</dbReference>
<dbReference type="EMBL" id="JASNUQ010000008">
    <property type="protein sequence ID" value="MDK4290335.1"/>
    <property type="molecule type" value="Genomic_DNA"/>
</dbReference>
<comment type="similarity">
    <text evidence="3">Belongs to the UreF family.</text>
</comment>
<name>A0AAP4BQ74_9CORY</name>
<evidence type="ECO:0000313" key="4">
    <source>
        <dbReference type="EMBL" id="MDK4290335.1"/>
    </source>
</evidence>
<reference evidence="5 7" key="1">
    <citation type="submission" date="2023-05" db="EMBL/GenBank/DDBJ databases">
        <title>Metabolic capabilities are highly conserved among human nasal-associated Corynebacterium species in pangenomic analyses.</title>
        <authorList>
            <person name="Tran T.H."/>
            <person name="Roberts A.Q."/>
            <person name="Escapa I.F."/>
            <person name="Gao W."/>
            <person name="Conlan S."/>
            <person name="Kong H."/>
            <person name="Segre J.A."/>
            <person name="Kelly M.S."/>
            <person name="Lemon K.P."/>
        </authorList>
    </citation>
    <scope>NUCLEOTIDE SEQUENCE</scope>
    <source>
        <strain evidence="5">KPL2773</strain>
        <strain evidence="4 7">KPL3772</strain>
    </source>
</reference>
<keyword evidence="3" id="KW-0963">Cytoplasm</keyword>
<dbReference type="PANTHER" id="PTHR33620">
    <property type="entry name" value="UREASE ACCESSORY PROTEIN F"/>
    <property type="match status" value="1"/>
</dbReference>
<keyword evidence="1 3" id="KW-0996">Nickel insertion</keyword>
<dbReference type="GO" id="GO:0016151">
    <property type="term" value="F:nickel cation binding"/>
    <property type="evidence" value="ECO:0007669"/>
    <property type="project" value="UniProtKB-UniRule"/>
</dbReference>
<dbReference type="GO" id="GO:0005737">
    <property type="term" value="C:cytoplasm"/>
    <property type="evidence" value="ECO:0007669"/>
    <property type="project" value="UniProtKB-SubCell"/>
</dbReference>
<dbReference type="InterPro" id="IPR038277">
    <property type="entry name" value="UreF_sf"/>
</dbReference>
<sequence length="249" mass="26845">MPNTPTKAVNSADISNRGYAQLVLWHLTDSALPTGGFAHSAGMEVSVQSGEIDSPDTYGKWLHGYLRQASYSEALAVRFAVELQQADLSVEEKQEQLHSLDQLVHACQTPKQVRTSMNSMGKRMSRVAAIIAPEDALVSHYKKSLTDRSLHGNPGIAAGLVLGSVGVGAREAVTAYLMQMANSMTQNAIRAIPLGQDAGQRVLVQAYPAITQAAEMTMEHDVSDLGVVAPRLEVAQMAHESLISRMFMS</sequence>
<comment type="subcellular location">
    <subcellularLocation>
        <location evidence="3">Cytoplasm</location>
    </subcellularLocation>
</comment>
<comment type="function">
    <text evidence="3">Required for maturation of urease via the functional incorporation of the urease nickel metallocenter.</text>
</comment>
<comment type="caution">
    <text evidence="5">The sequence shown here is derived from an EMBL/GenBank/DDBJ whole genome shotgun (WGS) entry which is preliminary data.</text>
</comment>
<proteinExistence type="inferred from homology"/>
<dbReference type="Proteomes" id="UP001239759">
    <property type="component" value="Unassembled WGS sequence"/>
</dbReference>
<organism evidence="5 6">
    <name type="scientific">Corynebacterium pseudodiphtheriticum</name>
    <dbReference type="NCBI Taxonomy" id="37637"/>
    <lineage>
        <taxon>Bacteria</taxon>
        <taxon>Bacillati</taxon>
        <taxon>Actinomycetota</taxon>
        <taxon>Actinomycetes</taxon>
        <taxon>Mycobacteriales</taxon>
        <taxon>Corynebacteriaceae</taxon>
        <taxon>Corynebacterium</taxon>
    </lineage>
</organism>
<keyword evidence="7" id="KW-1185">Reference proteome</keyword>
<evidence type="ECO:0000313" key="7">
    <source>
        <dbReference type="Proteomes" id="UP001239759"/>
    </source>
</evidence>
<dbReference type="Pfam" id="PF01730">
    <property type="entry name" value="UreF"/>
    <property type="match status" value="1"/>
</dbReference>
<dbReference type="EMBL" id="JASNVH010000010">
    <property type="protein sequence ID" value="MDK4307329.1"/>
    <property type="molecule type" value="Genomic_DNA"/>
</dbReference>
<dbReference type="PANTHER" id="PTHR33620:SF1">
    <property type="entry name" value="UREASE ACCESSORY PROTEIN F"/>
    <property type="match status" value="1"/>
</dbReference>
<dbReference type="Proteomes" id="UP001224412">
    <property type="component" value="Unassembled WGS sequence"/>
</dbReference>
<gene>
    <name evidence="3" type="primary">ureF</name>
    <name evidence="4" type="ORF">QPX23_06300</name>
    <name evidence="5" type="ORF">QPX42_07220</name>
</gene>
<keyword evidence="2 3" id="KW-0143">Chaperone</keyword>
<dbReference type="PIRSF" id="PIRSF009467">
    <property type="entry name" value="Ureas_acces_UreF"/>
    <property type="match status" value="1"/>
</dbReference>
<evidence type="ECO:0000313" key="6">
    <source>
        <dbReference type="Proteomes" id="UP001224412"/>
    </source>
</evidence>
<evidence type="ECO:0000256" key="3">
    <source>
        <dbReference type="HAMAP-Rule" id="MF_01385"/>
    </source>
</evidence>
<evidence type="ECO:0000256" key="2">
    <source>
        <dbReference type="ARBA" id="ARBA00023186"/>
    </source>
</evidence>
<protein>
    <recommendedName>
        <fullName evidence="3">Urease accessory protein UreF</fullName>
    </recommendedName>
</protein>
<dbReference type="AlphaFoldDB" id="A0AAP4BQ74"/>